<evidence type="ECO:0000256" key="2">
    <source>
        <dbReference type="ARBA" id="ARBA00022771"/>
    </source>
</evidence>
<evidence type="ECO:0000256" key="1">
    <source>
        <dbReference type="ARBA" id="ARBA00022723"/>
    </source>
</evidence>
<dbReference type="InterPro" id="IPR001841">
    <property type="entry name" value="Znf_RING"/>
</dbReference>
<evidence type="ECO:0000313" key="6">
    <source>
        <dbReference type="EMBL" id="EER01562.1"/>
    </source>
</evidence>
<dbReference type="AlphaFoldDB" id="C5LNY0"/>
<dbReference type="RefSeq" id="XP_002768844.1">
    <property type="nucleotide sequence ID" value="XM_002768798.1"/>
</dbReference>
<evidence type="ECO:0000259" key="5">
    <source>
        <dbReference type="PROSITE" id="PS50089"/>
    </source>
</evidence>
<sequence>TCAICLENLDATEAVSRSKKCGHCYHQGCIEDLIQYSARKSPYGLLHGTTCPLCRR</sequence>
<evidence type="ECO:0000313" key="7">
    <source>
        <dbReference type="Proteomes" id="UP000007800"/>
    </source>
</evidence>
<accession>C5LNY0</accession>
<name>C5LNY0_PERM5</name>
<dbReference type="SUPFAM" id="SSF57850">
    <property type="entry name" value="RING/U-box"/>
    <property type="match status" value="1"/>
</dbReference>
<gene>
    <name evidence="6" type="ORF">Pmar_PMAR000252</name>
</gene>
<protein>
    <recommendedName>
        <fullName evidence="5">RING-type domain-containing protein</fullName>
    </recommendedName>
</protein>
<proteinExistence type="predicted"/>
<reference evidence="6 7" key="1">
    <citation type="submission" date="2008-07" db="EMBL/GenBank/DDBJ databases">
        <authorList>
            <person name="El-Sayed N."/>
            <person name="Caler E."/>
            <person name="Inman J."/>
            <person name="Amedeo P."/>
            <person name="Hass B."/>
            <person name="Wortman J."/>
        </authorList>
    </citation>
    <scope>NUCLEOTIDE SEQUENCE [LARGE SCALE GENOMIC DNA]</scope>
    <source>
        <strain evidence="7">ATCC 50983 / TXsc</strain>
    </source>
</reference>
<dbReference type="InParanoid" id="C5LNY0"/>
<dbReference type="Pfam" id="PF13639">
    <property type="entry name" value="zf-RING_2"/>
    <property type="match status" value="1"/>
</dbReference>
<dbReference type="PANTHER" id="PTHR45969:SF69">
    <property type="entry name" value="FINGER DOMAIN PROTEIN, PUTATIVE (AFU_ORTHOLOGUE AFUA_3G12190)-RELATED"/>
    <property type="match status" value="1"/>
</dbReference>
<dbReference type="SMART" id="SM00184">
    <property type="entry name" value="RING"/>
    <property type="match status" value="1"/>
</dbReference>
<dbReference type="GO" id="GO:0061630">
    <property type="term" value="F:ubiquitin protein ligase activity"/>
    <property type="evidence" value="ECO:0007669"/>
    <property type="project" value="TreeGrafter"/>
</dbReference>
<dbReference type="GO" id="GO:0008270">
    <property type="term" value="F:zinc ion binding"/>
    <property type="evidence" value="ECO:0007669"/>
    <property type="project" value="UniProtKB-KW"/>
</dbReference>
<feature type="domain" description="RING-type" evidence="5">
    <location>
        <begin position="2"/>
        <end position="55"/>
    </location>
</feature>
<dbReference type="Gene3D" id="3.30.40.10">
    <property type="entry name" value="Zinc/RING finger domain, C3HC4 (zinc finger)"/>
    <property type="match status" value="1"/>
</dbReference>
<dbReference type="Proteomes" id="UP000007800">
    <property type="component" value="Unassembled WGS sequence"/>
</dbReference>
<keyword evidence="2 4" id="KW-0863">Zinc-finger</keyword>
<dbReference type="PANTHER" id="PTHR45969">
    <property type="entry name" value="RING ZINC FINGER PROTEIN-RELATED"/>
    <property type="match status" value="1"/>
</dbReference>
<feature type="non-terminal residue" evidence="6">
    <location>
        <position position="56"/>
    </location>
</feature>
<keyword evidence="7" id="KW-1185">Reference proteome</keyword>
<dbReference type="EMBL" id="GG683913">
    <property type="protein sequence ID" value="EER01562.1"/>
    <property type="molecule type" value="Genomic_DNA"/>
</dbReference>
<evidence type="ECO:0000256" key="4">
    <source>
        <dbReference type="PROSITE-ProRule" id="PRU00175"/>
    </source>
</evidence>
<dbReference type="InterPro" id="IPR013083">
    <property type="entry name" value="Znf_RING/FYVE/PHD"/>
</dbReference>
<dbReference type="GO" id="GO:0016567">
    <property type="term" value="P:protein ubiquitination"/>
    <property type="evidence" value="ECO:0007669"/>
    <property type="project" value="TreeGrafter"/>
</dbReference>
<keyword evidence="1" id="KW-0479">Metal-binding</keyword>
<feature type="non-terminal residue" evidence="6">
    <location>
        <position position="1"/>
    </location>
</feature>
<keyword evidence="3" id="KW-0862">Zinc</keyword>
<dbReference type="PROSITE" id="PS50089">
    <property type="entry name" value="ZF_RING_2"/>
    <property type="match status" value="1"/>
</dbReference>
<dbReference type="OrthoDB" id="8062037at2759"/>
<dbReference type="GeneID" id="9040093"/>
<organism evidence="7">
    <name type="scientific">Perkinsus marinus (strain ATCC 50983 / TXsc)</name>
    <dbReference type="NCBI Taxonomy" id="423536"/>
    <lineage>
        <taxon>Eukaryota</taxon>
        <taxon>Sar</taxon>
        <taxon>Alveolata</taxon>
        <taxon>Perkinsozoa</taxon>
        <taxon>Perkinsea</taxon>
        <taxon>Perkinsida</taxon>
        <taxon>Perkinsidae</taxon>
        <taxon>Perkinsus</taxon>
    </lineage>
</organism>
<evidence type="ECO:0000256" key="3">
    <source>
        <dbReference type="ARBA" id="ARBA00022833"/>
    </source>
</evidence>